<keyword evidence="1" id="KW-1133">Transmembrane helix</keyword>
<feature type="transmembrane region" description="Helical" evidence="1">
    <location>
        <begin position="21"/>
        <end position="41"/>
    </location>
</feature>
<dbReference type="Proteomes" id="UP000027135">
    <property type="component" value="Unassembled WGS sequence"/>
</dbReference>
<feature type="transmembrane region" description="Helical" evidence="1">
    <location>
        <begin position="53"/>
        <end position="77"/>
    </location>
</feature>
<reference evidence="2 3" key="1">
    <citation type="journal article" date="2014" name="Nat. Commun.">
        <title>Molecular traces of alternative social organization in a termite genome.</title>
        <authorList>
            <person name="Terrapon N."/>
            <person name="Li C."/>
            <person name="Robertson H.M."/>
            <person name="Ji L."/>
            <person name="Meng X."/>
            <person name="Booth W."/>
            <person name="Chen Z."/>
            <person name="Childers C.P."/>
            <person name="Glastad K.M."/>
            <person name="Gokhale K."/>
            <person name="Gowin J."/>
            <person name="Gronenberg W."/>
            <person name="Hermansen R.A."/>
            <person name="Hu H."/>
            <person name="Hunt B.G."/>
            <person name="Huylmans A.K."/>
            <person name="Khalil S.M."/>
            <person name="Mitchell R.D."/>
            <person name="Munoz-Torres M.C."/>
            <person name="Mustard J.A."/>
            <person name="Pan H."/>
            <person name="Reese J.T."/>
            <person name="Scharf M.E."/>
            <person name="Sun F."/>
            <person name="Vogel H."/>
            <person name="Xiao J."/>
            <person name="Yang W."/>
            <person name="Yang Z."/>
            <person name="Yang Z."/>
            <person name="Zhou J."/>
            <person name="Zhu J."/>
            <person name="Brent C.S."/>
            <person name="Elsik C.G."/>
            <person name="Goodisman M.A."/>
            <person name="Liberles D.A."/>
            <person name="Roe R.M."/>
            <person name="Vargo E.L."/>
            <person name="Vilcinskas A."/>
            <person name="Wang J."/>
            <person name="Bornberg-Bauer E."/>
            <person name="Korb J."/>
            <person name="Zhang G."/>
            <person name="Liebig J."/>
        </authorList>
    </citation>
    <scope>NUCLEOTIDE SEQUENCE [LARGE SCALE GENOMIC DNA]</scope>
    <source>
        <tissue evidence="2">Whole organism</tissue>
    </source>
</reference>
<dbReference type="OMA" id="PWISKAG"/>
<feature type="transmembrane region" description="Helical" evidence="1">
    <location>
        <begin position="141"/>
        <end position="163"/>
    </location>
</feature>
<name>A0A067QJ61_ZOONE</name>
<proteinExistence type="predicted"/>
<sequence>MNTSVIGGTTHSGLQCNITDVFGWFLQVLLAALAFTCLILKRFCEPRYERRPWLIWFYDTSKQGMGALVIHLANVYLATKFQGDPCTWYIINFLLDSSIGLGIIYVGIQISQYLSKVKRWEAISFGEYGKPPSVNAWLAQCCLYMLLMVIVKMCIMLLIQLDFWDDVRDFILSPITNPKVEVVMVMLIIPFFINALMFWVTDNFLMRRSTRRGRPSDPSLMQRVKVRYRKIKKEKLDDSESDILLSADEELLGTSDCLQQMLPSVMIT</sequence>
<keyword evidence="1" id="KW-0472">Membrane</keyword>
<keyword evidence="1" id="KW-0812">Transmembrane</keyword>
<dbReference type="Pfam" id="PF12400">
    <property type="entry name" value="STIMATE"/>
    <property type="match status" value="1"/>
</dbReference>
<dbReference type="InParanoid" id="A0A067QJ61"/>
<feature type="transmembrane region" description="Helical" evidence="1">
    <location>
        <begin position="183"/>
        <end position="205"/>
    </location>
</feature>
<evidence type="ECO:0000313" key="2">
    <source>
        <dbReference type="EMBL" id="KDR08976.1"/>
    </source>
</evidence>
<dbReference type="PANTHER" id="PTHR31735:SF1">
    <property type="entry name" value="VACUOLAR MEMBRANE PROTEIN YPL162C"/>
    <property type="match status" value="1"/>
</dbReference>
<dbReference type="STRING" id="136037.A0A067QJ61"/>
<dbReference type="OrthoDB" id="431202at2759"/>
<feature type="transmembrane region" description="Helical" evidence="1">
    <location>
        <begin position="89"/>
        <end position="108"/>
    </location>
</feature>
<dbReference type="EMBL" id="KK853284">
    <property type="protein sequence ID" value="KDR08976.1"/>
    <property type="molecule type" value="Genomic_DNA"/>
</dbReference>
<accession>A0A067QJ61</accession>
<dbReference type="eggNOG" id="ENOG502S1HE">
    <property type="taxonomic scope" value="Eukaryota"/>
</dbReference>
<gene>
    <name evidence="2" type="ORF">L798_01368</name>
</gene>
<dbReference type="InterPro" id="IPR022127">
    <property type="entry name" value="STIMATE/YPL162C"/>
</dbReference>
<keyword evidence="3" id="KW-1185">Reference proteome</keyword>
<evidence type="ECO:0000313" key="3">
    <source>
        <dbReference type="Proteomes" id="UP000027135"/>
    </source>
</evidence>
<dbReference type="PANTHER" id="PTHR31735">
    <property type="entry name" value="VACUOLAR MEMBRANE PROTEIN YPL162C"/>
    <property type="match status" value="1"/>
</dbReference>
<dbReference type="AlphaFoldDB" id="A0A067QJ61"/>
<dbReference type="GO" id="GO:0016020">
    <property type="term" value="C:membrane"/>
    <property type="evidence" value="ECO:0007669"/>
    <property type="project" value="TreeGrafter"/>
</dbReference>
<protein>
    <recommendedName>
        <fullName evidence="4">Transmembrane protein 110</fullName>
    </recommendedName>
</protein>
<organism evidence="2 3">
    <name type="scientific">Zootermopsis nevadensis</name>
    <name type="common">Dampwood termite</name>
    <dbReference type="NCBI Taxonomy" id="136037"/>
    <lineage>
        <taxon>Eukaryota</taxon>
        <taxon>Metazoa</taxon>
        <taxon>Ecdysozoa</taxon>
        <taxon>Arthropoda</taxon>
        <taxon>Hexapoda</taxon>
        <taxon>Insecta</taxon>
        <taxon>Pterygota</taxon>
        <taxon>Neoptera</taxon>
        <taxon>Polyneoptera</taxon>
        <taxon>Dictyoptera</taxon>
        <taxon>Blattodea</taxon>
        <taxon>Blattoidea</taxon>
        <taxon>Termitoidae</taxon>
        <taxon>Termopsidae</taxon>
        <taxon>Zootermopsis</taxon>
    </lineage>
</organism>
<evidence type="ECO:0000256" key="1">
    <source>
        <dbReference type="SAM" id="Phobius"/>
    </source>
</evidence>
<evidence type="ECO:0008006" key="4">
    <source>
        <dbReference type="Google" id="ProtNLM"/>
    </source>
</evidence>